<comment type="caution">
    <text evidence="10">The sequence shown here is derived from an EMBL/GenBank/DDBJ whole genome shotgun (WGS) entry which is preliminary data.</text>
</comment>
<dbReference type="InterPro" id="IPR003356">
    <property type="entry name" value="DNA_methylase_A-5"/>
</dbReference>
<dbReference type="PANTHER" id="PTHR42933">
    <property type="entry name" value="SLR6095 PROTEIN"/>
    <property type="match status" value="1"/>
</dbReference>
<evidence type="ECO:0000259" key="9">
    <source>
        <dbReference type="Pfam" id="PF12161"/>
    </source>
</evidence>
<dbReference type="GO" id="GO:0003677">
    <property type="term" value="F:DNA binding"/>
    <property type="evidence" value="ECO:0007669"/>
    <property type="project" value="InterPro"/>
</dbReference>
<dbReference type="EMBL" id="NKCZ01000125">
    <property type="protein sequence ID" value="POD82012.1"/>
    <property type="molecule type" value="Genomic_DNA"/>
</dbReference>
<dbReference type="Gene3D" id="3.40.50.150">
    <property type="entry name" value="Vaccinia Virus protein VP39"/>
    <property type="match status" value="1"/>
</dbReference>
<dbReference type="GO" id="GO:0008170">
    <property type="term" value="F:N-methyltransferase activity"/>
    <property type="evidence" value="ECO:0007669"/>
    <property type="project" value="InterPro"/>
</dbReference>
<evidence type="ECO:0000313" key="11">
    <source>
        <dbReference type="Proteomes" id="UP000236990"/>
    </source>
</evidence>
<dbReference type="Proteomes" id="UP000236990">
    <property type="component" value="Unassembled WGS sequence"/>
</dbReference>
<dbReference type="GO" id="GO:0032259">
    <property type="term" value="P:methylation"/>
    <property type="evidence" value="ECO:0007669"/>
    <property type="project" value="UniProtKB-KW"/>
</dbReference>
<name>A0A2S3U1S8_LACPN</name>
<dbReference type="InterPro" id="IPR038333">
    <property type="entry name" value="T1MK-like_N_sf"/>
</dbReference>
<dbReference type="Pfam" id="PF02384">
    <property type="entry name" value="N6_Mtase"/>
    <property type="match status" value="1"/>
</dbReference>
<proteinExistence type="inferred from homology"/>
<evidence type="ECO:0000256" key="2">
    <source>
        <dbReference type="ARBA" id="ARBA00011900"/>
    </source>
</evidence>
<evidence type="ECO:0000256" key="1">
    <source>
        <dbReference type="ARBA" id="ARBA00006594"/>
    </source>
</evidence>
<dbReference type="InterPro" id="IPR022749">
    <property type="entry name" value="D12N6_MeTrfase_N"/>
</dbReference>
<dbReference type="InterPro" id="IPR051537">
    <property type="entry name" value="DNA_Adenine_Mtase"/>
</dbReference>
<feature type="domain" description="DNA methylase adenine-specific" evidence="8">
    <location>
        <begin position="177"/>
        <end position="242"/>
    </location>
</feature>
<organism evidence="10 11">
    <name type="scientific">Lactiplantibacillus plantarum subsp. plantarum</name>
    <dbReference type="NCBI Taxonomy" id="337330"/>
    <lineage>
        <taxon>Bacteria</taxon>
        <taxon>Bacillati</taxon>
        <taxon>Bacillota</taxon>
        <taxon>Bacilli</taxon>
        <taxon>Lactobacillales</taxon>
        <taxon>Lactobacillaceae</taxon>
        <taxon>Lactiplantibacillus</taxon>
    </lineage>
</organism>
<dbReference type="GO" id="GO:0009007">
    <property type="term" value="F:site-specific DNA-methyltransferase (adenine-specific) activity"/>
    <property type="evidence" value="ECO:0007669"/>
    <property type="project" value="UniProtKB-EC"/>
</dbReference>
<dbReference type="EC" id="2.1.1.72" evidence="2"/>
<evidence type="ECO:0000256" key="5">
    <source>
        <dbReference type="ARBA" id="ARBA00022691"/>
    </source>
</evidence>
<evidence type="ECO:0000256" key="6">
    <source>
        <dbReference type="ARBA" id="ARBA00022747"/>
    </source>
</evidence>
<reference evidence="10 11" key="1">
    <citation type="submission" date="2017-06" db="EMBL/GenBank/DDBJ databases">
        <title>Genome sequence of Lactobacillus plantarum subsp. plantarum strain SRCM101258.</title>
        <authorList>
            <person name="Cho S.H."/>
        </authorList>
    </citation>
    <scope>NUCLEOTIDE SEQUENCE [LARGE SCALE GENOMIC DNA]</scope>
    <source>
        <strain evidence="10 11">SRCM101258</strain>
    </source>
</reference>
<evidence type="ECO:0000256" key="4">
    <source>
        <dbReference type="ARBA" id="ARBA00022679"/>
    </source>
</evidence>
<feature type="domain" description="N6 adenine-specific DNA methyltransferase N-terminal" evidence="9">
    <location>
        <begin position="13"/>
        <end position="162"/>
    </location>
</feature>
<evidence type="ECO:0000256" key="3">
    <source>
        <dbReference type="ARBA" id="ARBA00022603"/>
    </source>
</evidence>
<dbReference type="Gene3D" id="1.20.1260.30">
    <property type="match status" value="1"/>
</dbReference>
<evidence type="ECO:0000259" key="8">
    <source>
        <dbReference type="Pfam" id="PF02384"/>
    </source>
</evidence>
<dbReference type="PANTHER" id="PTHR42933:SF1">
    <property type="entry name" value="SITE-SPECIFIC DNA-METHYLTRANSFERASE (ADENINE-SPECIFIC)"/>
    <property type="match status" value="1"/>
</dbReference>
<evidence type="ECO:0000313" key="10">
    <source>
        <dbReference type="EMBL" id="POD82012.1"/>
    </source>
</evidence>
<keyword evidence="4 10" id="KW-0808">Transferase</keyword>
<dbReference type="InterPro" id="IPR029063">
    <property type="entry name" value="SAM-dependent_MTases_sf"/>
</dbReference>
<keyword evidence="6" id="KW-0680">Restriction system</keyword>
<keyword evidence="3 10" id="KW-0489">Methyltransferase</keyword>
<comment type="similarity">
    <text evidence="1">Belongs to the N(4)/N(6)-methyltransferase family.</text>
</comment>
<keyword evidence="5" id="KW-0949">S-adenosyl-L-methionine</keyword>
<evidence type="ECO:0000256" key="7">
    <source>
        <dbReference type="ARBA" id="ARBA00047942"/>
    </source>
</evidence>
<comment type="catalytic activity">
    <reaction evidence="7">
        <text>a 2'-deoxyadenosine in DNA + S-adenosyl-L-methionine = an N(6)-methyl-2'-deoxyadenosine in DNA + S-adenosyl-L-homocysteine + H(+)</text>
        <dbReference type="Rhea" id="RHEA:15197"/>
        <dbReference type="Rhea" id="RHEA-COMP:12418"/>
        <dbReference type="Rhea" id="RHEA-COMP:12419"/>
        <dbReference type="ChEBI" id="CHEBI:15378"/>
        <dbReference type="ChEBI" id="CHEBI:57856"/>
        <dbReference type="ChEBI" id="CHEBI:59789"/>
        <dbReference type="ChEBI" id="CHEBI:90615"/>
        <dbReference type="ChEBI" id="CHEBI:90616"/>
        <dbReference type="EC" id="2.1.1.72"/>
    </reaction>
</comment>
<sequence length="248" mass="27895">MSHIEQAEQQAELQKRLWAVANDLRGNMDASEYRNYILGLIFYRFLSEKVENYANELLQDDDVDFADAEQDAELMQDLKDEVIDVLGFFIEPRYLFTTMVKKINAGDFDVEMLQNAINEVQNSTLGKESENDFKGLFEDLDLQSSRLGNTVAKRSELIAKVILSLSNIDFGEQDIKIDILGDAYEYLIGQFAASAGKKAGEFYTPQQVSKLLARIVMAGKDRLKTVYDPTMGSGSLLLQLGNYATIGN</sequence>
<accession>A0A2S3U1S8</accession>
<protein>
    <recommendedName>
        <fullName evidence="2">site-specific DNA-methyltransferase (adenine-specific)</fullName>
        <ecNumber evidence="2">2.1.1.72</ecNumber>
    </recommendedName>
</protein>
<dbReference type="GO" id="GO:0009307">
    <property type="term" value="P:DNA restriction-modification system"/>
    <property type="evidence" value="ECO:0007669"/>
    <property type="project" value="UniProtKB-KW"/>
</dbReference>
<dbReference type="AlphaFoldDB" id="A0A2S3U1S8"/>
<dbReference type="PRINTS" id="PR00507">
    <property type="entry name" value="N12N6MTFRASE"/>
</dbReference>
<dbReference type="SUPFAM" id="SSF53335">
    <property type="entry name" value="S-adenosyl-L-methionine-dependent methyltransferases"/>
    <property type="match status" value="1"/>
</dbReference>
<dbReference type="Pfam" id="PF12161">
    <property type="entry name" value="HsdM_N"/>
    <property type="match status" value="1"/>
</dbReference>
<gene>
    <name evidence="10" type="ORF">S101258_03044</name>
</gene>